<dbReference type="GO" id="GO:0007423">
    <property type="term" value="P:sensory organ development"/>
    <property type="evidence" value="ECO:0007669"/>
    <property type="project" value="UniProtKB-ARBA"/>
</dbReference>
<feature type="domain" description="Cadherin" evidence="19">
    <location>
        <begin position="661"/>
        <end position="765"/>
    </location>
</feature>
<keyword evidence="4 16" id="KW-0812">Transmembrane</keyword>
<feature type="domain" description="Laminin G" evidence="17">
    <location>
        <begin position="2291"/>
        <end position="2493"/>
    </location>
</feature>
<dbReference type="FunFam" id="2.10.25.10:FF:000594">
    <property type="entry name" value="cadherin-related tumor suppressor"/>
    <property type="match status" value="1"/>
</dbReference>
<evidence type="ECO:0000313" key="20">
    <source>
        <dbReference type="EMBL" id="CAH2108311.1"/>
    </source>
</evidence>
<comment type="caution">
    <text evidence="20">The sequence shown here is derived from an EMBL/GenBank/DDBJ whole genome shotgun (WGS) entry which is preliminary data.</text>
</comment>
<dbReference type="SUPFAM" id="SSF49899">
    <property type="entry name" value="Concanavalin A-like lectins/glucanases"/>
    <property type="match status" value="2"/>
</dbReference>
<dbReference type="InterPro" id="IPR013320">
    <property type="entry name" value="ConA-like_dom_sf"/>
</dbReference>
<dbReference type="Gene3D" id="2.60.120.200">
    <property type="match status" value="2"/>
</dbReference>
<dbReference type="InterPro" id="IPR001881">
    <property type="entry name" value="EGF-like_Ca-bd_dom"/>
</dbReference>
<keyword evidence="5" id="KW-0732">Signal</keyword>
<evidence type="ECO:0000256" key="8">
    <source>
        <dbReference type="ARBA" id="ARBA00022889"/>
    </source>
</evidence>
<keyword evidence="3 14" id="KW-0245">EGF-like domain</keyword>
<feature type="domain" description="Cadherin" evidence="19">
    <location>
        <begin position="554"/>
        <end position="660"/>
    </location>
</feature>
<dbReference type="GO" id="GO:0090251">
    <property type="term" value="P:protein localization involved in establishment of planar polarity"/>
    <property type="evidence" value="ECO:0007669"/>
    <property type="project" value="UniProtKB-ARBA"/>
</dbReference>
<evidence type="ECO:0000259" key="19">
    <source>
        <dbReference type="PROSITE" id="PS50268"/>
    </source>
</evidence>
<keyword evidence="6" id="KW-0677">Repeat</keyword>
<sequence>MESSSSAPKDDRRRYTVEVIILDKNDSPPEFKNIPPAYFASEDLTPGQLIAVIIAEDPDTIGTITYSIHSEESTPFALDAQSGQLTLKEPLDRETISEYQVVIRADDGVQFSDVTIVVQVTDTNDNPPVFKESAYSFDIPENAARGSVIGTVAAIDLDSGPNAQLIYTVISDWANDVFSLNPQTGIFTLTARLDYEETPHYILVAQAQDNGHPSLSGTVTVYINVIDLNDNAPIFDPMSFSNEILEDVAMGTSVVTVSATDMDAGLNGKLVYSITSGDENQDFTISSNGTIFTAKLLDRETLPLYNLIVTAKDLAKSPEPQLSSTVQVTIQLKDVNDMAPEFISPATTAISENIPLNTVIMTIKAIDKDEGRNGYVEYFMASSSDVNGYFTLGNVDGVLRATGKLDREQKSNYTISITAKDRGDPPNISKTEIYIKILDENDNSPIFDPKQYSASVPENASIGVSVLQVSATDIDEDANGRVRYSIASGDENRDFSISEDTGIVRVAKNLNFERKSRYVLLIKAEDCAKDDVKFDTAELSISIQDINDNPPTFLDSPYLAYVMENIIPPNGGYILKVHAYDADSPPFNNQVRYFIKEGDADIFKINASSGQISLLRTLDREAQDEYTLSLVAMDTGSPPLTGSGTVKIIVQDVNDNSPDFQRQSYKTSVKENSPPETVILNPKAVDKDFGNNAKIRYSLLGDKSERFKIDPVTGEISTNATLDREDWDAYYLIIMAQDSSTTDPRTATANLTIIVEDENDNSPSFPQAMYEVYISERTMPGDFIFGVKAKDIDIGLNKKIIYDLKGDHQNLFSINKDTGVIKAKENILKYKDKNLSTFNLVIVATDSGIPSRQSSTELILIPKSGKNFPKFTVNNKLTFTFTENTPEGVLVTRLSATSPKKRPTGLLQYSVAGGNVGDALRVEPMSGEIFITGKGLDYETMPLYEVWFEVKDSDNPPLKSFIEIEIKVTDSNDNAPVIENALYNATVPEEESPPQSVIKIEAHDDDSNENGRISFRLVNDYEETFVIDSENGEIFTNIALDRESIPFYEILVEAVDHGVPQLTGTSTVLVSVLDKNDNPPRFTRLFSVNVTENAEIGSFVIRVTSSDLDIGSNANATYSFVDNPGENFVIDPISGNVTVARSLDRELQDEYILKVAAIDGAWRSETPLTITIQDQNDNAPEFEYSYYSFNFPELQNKNSFVGQVIATDKDKQGPNSIISYSLQQTSDLFTIDPATGEILSKFMMNYKRTSTSANSSPENIYSVIVVATDNGKPPMSSECLVTINVVDANNNKPKFRNHEKMIPVPQDATLGEKIVKLIAEDTLDFGINAEIEYFVVGGNGTIYFSIDKDNGWIVVSKQFYYTGQYYELKVKAVDRGVPPQFDETKLTFVVTGENIYSPKFTALSYQVIVPENEPTGSSILTLNANDEDEGPNGIVRYTIKSGNEGKEFYVDPISGTISILRPLDYDEIQEYRLNITAKDLGFNPKETTATVTIILTDINDNAPQFNQSKYIAYLPENSPLNSFIFKVQAIDIDSPKNSIIKYHIQKTEMASLFHIDQNTGEIFSKEVFDYEEKSVYNLEILAENPDTVMRNTTEVIVYITGVNEYYPKFIQPVFHFDVSESAEVGANVGVIQATDQDNGEDGIIYYLFVGSSNDKGFSINSQMGVIRVARYLDRETQNRVVLTVLAKNSGSIHGNDTDEAQVIISIQDGNDPPEFLRNYYEATISEGASIGQEVIQVKAIDKDVRPQNNQFSFSIIEGNTNQSFKIDPQTGEIEVARKLDRETLPTYSLVIGAIDTGTPPQTGMTTVKITLTDINDNGPVFDIDNFDGSVYENEPPNTSITTLSAKDPDLPPNGAPFSYAIIGGRHQSYVKVHKHTGVLLTTKKIDREVTPYLDVKIQIDDSGTPVMYSNYTIQIKVLDRNDNPPSPRSVHVLVHAFKNEIPSGKIADVKPNDPDIVGDYKCKIIKDPSDSTLSLFSIRKGCDLYTNTVRPGQGYSFSVSGNDGMHKEVLSSISVEYFSFDNNTVEQSVTTRILNMTSTDFLTHYYRILLEILKDGLKTKENIYLYSINEIKENIDLTIAIKDENSVWKKENTQDHIKSKEPEIRKVLKRQVIIPYYPCSTQQCQNDGICTDSINVLEGTKITESATLILSSPLVRHDYICHCTDRFIGNNCEKRQDPCSPNPCQFGGQCRKQGHDFMCSCPSSREGKTCELERDDVCSSNPCKNGGSCKESSDRNSFFCLCRPGYRGNQCEALVDSCRPNPCMHGGICISLKPGYRCSCTNGRYGTHCESSTFGFNDLSYMQFPALDASTNDITIIFATTKSDALLLYNYGAQTGGRSDFIAIELLGGKPVFSFGGARTSITSVALMNTDKNLADGNWYKLTATRNGRVISLSVASCTDHGDICTDCDPEDDSCYDDDTGQAGTLNFNNEPLLIGGLHKADPVLERPGQIHSDDFVGCMHSITINGRVLNLTNPLKAHGVEPYCGRKEKGACYKEDICGTGECFDTWKTHYCKCDNSLISPDCSNSLQSISVGENGFITYVISEKHRRMQLLDSFYGGSTIWDKKTAKGIGKLNKFNNPIKFLSFCFRTHKKDGVIFFAATDKYYTLIELLGGKVSYISKQNAMVNMSQTEQVDTADGNWHNITLIAHGRSIRLIVDHKNIGEELDTAGVHDFLDPYLTTISLGGTKAEFISNSNKFEGCIANFTINNELQPFIGNGSIFKEVIKTGKILFGCHSAFGVGLAQNPDPLSIGITLVISFFIILIVAIFVSFIVFRLRKQKKEQDTVTVGKNNMIHTKQNGGPAMLNAPNLIAGTNDSMMNRNAHNNETSLNSYITDNADIMRNVGHIVGPELLSKKYKDREIMNLDAPRPQRPDIIEREVVGKSPAIREDHHPLPPASSNNSHHTHDHPSGMDINSEVPEHYDLENASSIAPSDIDIVYHYKGFREASGVRKYKATPPPIAGYHHKHQTPQHRHSPHHPSGYPPRVLSQTSQHPPQTRQHQTTPLARLSPSSELSQQPRILTLHDISGKPLQSALLATTSSSGGVSKDALHSNSERSLNSPVMSQLSGQSSSAGRKTPSATPQVPQVVSVGTGLTAEEIERMNARQRTSSLVSTLDAVSSSSEAPRVGGVGHHMSHRHHSPPVDNRSSTGSDDESGNDSFTCSEIEYDNNSISADKPEDVRRSNATSGNSNKKPILPYESFDSSFRGSLSTLVASDDDLAPHVRSAFGGGDPLAYRQSNGSPAPLGWDYLWGPNFESMIGVFKDIAELPDSVNGRMSSSLRLPNGTPKPSEEYV</sequence>
<dbReference type="PANTHER" id="PTHR24027">
    <property type="entry name" value="CADHERIN-23"/>
    <property type="match status" value="1"/>
</dbReference>
<keyword evidence="2" id="KW-1003">Cell membrane</keyword>
<feature type="compositionally biased region" description="Polar residues" evidence="15">
    <location>
        <begin position="3055"/>
        <end position="3086"/>
    </location>
</feature>
<name>A0AAU9V8G9_EUPED</name>
<dbReference type="FunFam" id="2.60.40.60:FF:000116">
    <property type="entry name" value="Dachsous cadherin-related 2"/>
    <property type="match status" value="2"/>
</dbReference>
<dbReference type="InterPro" id="IPR001791">
    <property type="entry name" value="Laminin_G"/>
</dbReference>
<feature type="domain" description="Cadherin" evidence="19">
    <location>
        <begin position="1822"/>
        <end position="1927"/>
    </location>
</feature>
<feature type="region of interest" description="Disordered" evidence="15">
    <location>
        <begin position="2955"/>
        <end position="3016"/>
    </location>
</feature>
<dbReference type="InterPro" id="IPR039808">
    <property type="entry name" value="Cadherin"/>
</dbReference>
<feature type="disulfide bond" evidence="14">
    <location>
        <begin position="2242"/>
        <end position="2251"/>
    </location>
</feature>
<feature type="compositionally biased region" description="Low complexity" evidence="15">
    <location>
        <begin position="2988"/>
        <end position="3004"/>
    </location>
</feature>
<evidence type="ECO:0000256" key="10">
    <source>
        <dbReference type="ARBA" id="ARBA00023136"/>
    </source>
</evidence>
<dbReference type="Gene3D" id="2.60.40.60">
    <property type="entry name" value="Cadherins"/>
    <property type="match status" value="18"/>
</dbReference>
<dbReference type="GO" id="GO:0008013">
    <property type="term" value="F:beta-catenin binding"/>
    <property type="evidence" value="ECO:0007669"/>
    <property type="project" value="TreeGrafter"/>
</dbReference>
<evidence type="ECO:0000256" key="4">
    <source>
        <dbReference type="ARBA" id="ARBA00022692"/>
    </source>
</evidence>
<dbReference type="FunFam" id="2.60.40.60:FF:000106">
    <property type="entry name" value="FAT atypical cadherin 4"/>
    <property type="match status" value="1"/>
</dbReference>
<feature type="compositionally biased region" description="Polar residues" evidence="15">
    <location>
        <begin position="3105"/>
        <end position="3123"/>
    </location>
</feature>
<dbReference type="PROSITE" id="PS50026">
    <property type="entry name" value="EGF_3"/>
    <property type="match status" value="3"/>
</dbReference>
<dbReference type="GO" id="GO:0030855">
    <property type="term" value="P:epithelial cell differentiation"/>
    <property type="evidence" value="ECO:0007669"/>
    <property type="project" value="UniProtKB-ARBA"/>
</dbReference>
<proteinExistence type="predicted"/>
<feature type="transmembrane region" description="Helical" evidence="16">
    <location>
        <begin position="2751"/>
        <end position="2774"/>
    </location>
</feature>
<keyword evidence="12" id="KW-0325">Glycoprotein</keyword>
<keyword evidence="7 13" id="KW-0106">Calcium</keyword>
<dbReference type="SMART" id="SM00181">
    <property type="entry name" value="EGF"/>
    <property type="match status" value="5"/>
</dbReference>
<dbReference type="GO" id="GO:0035332">
    <property type="term" value="P:positive regulation of hippo signaling"/>
    <property type="evidence" value="ECO:0007669"/>
    <property type="project" value="UniProtKB-ARBA"/>
</dbReference>
<dbReference type="GO" id="GO:0007424">
    <property type="term" value="P:open tracheal system development"/>
    <property type="evidence" value="ECO:0007669"/>
    <property type="project" value="UniProtKB-ARBA"/>
</dbReference>
<dbReference type="GO" id="GO:0016327">
    <property type="term" value="C:apicolateral plasma membrane"/>
    <property type="evidence" value="ECO:0007669"/>
    <property type="project" value="UniProtKB-ARBA"/>
</dbReference>
<dbReference type="Pfam" id="PF00008">
    <property type="entry name" value="EGF"/>
    <property type="match status" value="2"/>
</dbReference>
<evidence type="ECO:0000256" key="16">
    <source>
        <dbReference type="SAM" id="Phobius"/>
    </source>
</evidence>
<evidence type="ECO:0000256" key="12">
    <source>
        <dbReference type="ARBA" id="ARBA00023180"/>
    </source>
</evidence>
<feature type="domain" description="Cadherin" evidence="19">
    <location>
        <begin position="236"/>
        <end position="342"/>
    </location>
</feature>
<dbReference type="CDD" id="cd00110">
    <property type="entry name" value="LamG"/>
    <property type="match status" value="2"/>
</dbReference>
<feature type="domain" description="Cadherin" evidence="19">
    <location>
        <begin position="131"/>
        <end position="235"/>
    </location>
</feature>
<dbReference type="PROSITE" id="PS00022">
    <property type="entry name" value="EGF_1"/>
    <property type="match status" value="4"/>
</dbReference>
<feature type="disulfide bond" evidence="14">
    <location>
        <begin position="2280"/>
        <end position="2289"/>
    </location>
</feature>
<evidence type="ECO:0000256" key="2">
    <source>
        <dbReference type="ARBA" id="ARBA00022475"/>
    </source>
</evidence>
<feature type="domain" description="EGF-like" evidence="18">
    <location>
        <begin position="2254"/>
        <end position="2290"/>
    </location>
</feature>
<feature type="domain" description="EGF-like" evidence="18">
    <location>
        <begin position="2214"/>
        <end position="2252"/>
    </location>
</feature>
<evidence type="ECO:0000259" key="17">
    <source>
        <dbReference type="PROSITE" id="PS50025"/>
    </source>
</evidence>
<keyword evidence="11 14" id="KW-1015">Disulfide bond</keyword>
<dbReference type="FunFam" id="2.10.25.10:FF:000100">
    <property type="entry name" value="neurogenic locus notch homolog protein 3"/>
    <property type="match status" value="1"/>
</dbReference>
<dbReference type="SMART" id="SM00112">
    <property type="entry name" value="CA"/>
    <property type="match status" value="18"/>
</dbReference>
<dbReference type="FunFam" id="2.60.40.60:FF:000024">
    <property type="entry name" value="FAT atypical cadherin 3"/>
    <property type="match status" value="1"/>
</dbReference>
<evidence type="ECO:0000256" key="15">
    <source>
        <dbReference type="SAM" id="MobiDB-lite"/>
    </source>
</evidence>
<dbReference type="PANTHER" id="PTHR24027:SF422">
    <property type="entry name" value="CADHERIN DOMAIN-CONTAINING PROTEIN"/>
    <property type="match status" value="1"/>
</dbReference>
<dbReference type="PROSITE" id="PS00232">
    <property type="entry name" value="CADHERIN_1"/>
    <property type="match status" value="9"/>
</dbReference>
<feature type="compositionally biased region" description="Polar residues" evidence="15">
    <location>
        <begin position="3183"/>
        <end position="3192"/>
    </location>
</feature>
<dbReference type="SMART" id="SM00179">
    <property type="entry name" value="EGF_CA"/>
    <property type="match status" value="3"/>
</dbReference>
<dbReference type="FunFam" id="2.60.40.60:FF:000013">
    <property type="entry name" value="Cadherin EGF LAG seven-pass G-type receptor"/>
    <property type="match status" value="1"/>
</dbReference>
<keyword evidence="8" id="KW-0130">Cell adhesion</keyword>
<gene>
    <name evidence="20" type="ORF">EEDITHA_LOCUS22259</name>
</gene>
<feature type="domain" description="Cadherin" evidence="19">
    <location>
        <begin position="342"/>
        <end position="447"/>
    </location>
</feature>
<dbReference type="InterPro" id="IPR015919">
    <property type="entry name" value="Cadherin-like_sf"/>
</dbReference>
<evidence type="ECO:0000256" key="3">
    <source>
        <dbReference type="ARBA" id="ARBA00022536"/>
    </source>
</evidence>
<feature type="domain" description="Cadherin" evidence="19">
    <location>
        <begin position="1506"/>
        <end position="1609"/>
    </location>
</feature>
<evidence type="ECO:0000256" key="1">
    <source>
        <dbReference type="ARBA" id="ARBA00004251"/>
    </source>
</evidence>
<dbReference type="PROSITE" id="PS01186">
    <property type="entry name" value="EGF_2"/>
    <property type="match status" value="1"/>
</dbReference>
<evidence type="ECO:0000256" key="5">
    <source>
        <dbReference type="ARBA" id="ARBA00022729"/>
    </source>
</evidence>
<feature type="domain" description="Laminin G" evidence="17">
    <location>
        <begin position="2561"/>
        <end position="2734"/>
    </location>
</feature>
<feature type="domain" description="Cadherin" evidence="19">
    <location>
        <begin position="873"/>
        <end position="978"/>
    </location>
</feature>
<dbReference type="CDD" id="cd11304">
    <property type="entry name" value="Cadherin_repeat"/>
    <property type="match status" value="18"/>
</dbReference>
<feature type="domain" description="Cadherin" evidence="19">
    <location>
        <begin position="1296"/>
        <end position="1400"/>
    </location>
</feature>
<dbReference type="GO" id="GO:0045296">
    <property type="term" value="F:cadherin binding"/>
    <property type="evidence" value="ECO:0007669"/>
    <property type="project" value="TreeGrafter"/>
</dbReference>
<dbReference type="FunFam" id="2.60.40.60:FF:000039">
    <property type="entry name" value="FAT atypical cadherin 3"/>
    <property type="match status" value="1"/>
</dbReference>
<feature type="domain" description="EGF-like" evidence="18">
    <location>
        <begin position="2175"/>
        <end position="2211"/>
    </location>
</feature>
<feature type="domain" description="Cadherin" evidence="19">
    <location>
        <begin position="448"/>
        <end position="553"/>
    </location>
</feature>
<evidence type="ECO:0008006" key="22">
    <source>
        <dbReference type="Google" id="ProtNLM"/>
    </source>
</evidence>
<evidence type="ECO:0000256" key="11">
    <source>
        <dbReference type="ARBA" id="ARBA00023157"/>
    </source>
</evidence>
<protein>
    <recommendedName>
        <fullName evidence="22">Cadherin-related tumor suppressor</fullName>
    </recommendedName>
</protein>
<feature type="domain" description="Cadherin" evidence="19">
    <location>
        <begin position="766"/>
        <end position="871"/>
    </location>
</feature>
<feature type="domain" description="Cadherin" evidence="19">
    <location>
        <begin position="1716"/>
        <end position="1821"/>
    </location>
</feature>
<evidence type="ECO:0000256" key="6">
    <source>
        <dbReference type="ARBA" id="ARBA00022737"/>
    </source>
</evidence>
<feature type="domain" description="Cadherin" evidence="19">
    <location>
        <begin position="1082"/>
        <end position="1182"/>
    </location>
</feature>
<dbReference type="Pfam" id="PF02210">
    <property type="entry name" value="Laminin_G_2"/>
    <property type="match status" value="1"/>
</dbReference>
<keyword evidence="21" id="KW-1185">Reference proteome</keyword>
<evidence type="ECO:0000256" key="14">
    <source>
        <dbReference type="PROSITE-ProRule" id="PRU00076"/>
    </source>
</evidence>
<feature type="region of interest" description="Disordered" evidence="15">
    <location>
        <begin position="3039"/>
        <end position="3089"/>
    </location>
</feature>
<dbReference type="FunFam" id="2.60.40.60:FF:000020">
    <property type="entry name" value="Dachsous cadherin-related 1b"/>
    <property type="match status" value="1"/>
</dbReference>
<reference evidence="20" key="1">
    <citation type="submission" date="2022-03" db="EMBL/GenBank/DDBJ databases">
        <authorList>
            <person name="Tunstrom K."/>
        </authorList>
    </citation>
    <scope>NUCLEOTIDE SEQUENCE</scope>
</reference>
<keyword evidence="9 16" id="KW-1133">Transmembrane helix</keyword>
<comment type="caution">
    <text evidence="14">Lacks conserved residue(s) required for the propagation of feature annotation.</text>
</comment>
<dbReference type="PROSITE" id="PS50268">
    <property type="entry name" value="CADHERIN_2"/>
    <property type="match status" value="18"/>
</dbReference>
<dbReference type="GO" id="GO:0005509">
    <property type="term" value="F:calcium ion binding"/>
    <property type="evidence" value="ECO:0007669"/>
    <property type="project" value="UniProtKB-UniRule"/>
</dbReference>
<dbReference type="FunFam" id="2.60.40.60:FF:000286">
    <property type="entry name" value="Cadherin-related tumor suppressor"/>
    <property type="match status" value="1"/>
</dbReference>
<dbReference type="SUPFAM" id="SSF57196">
    <property type="entry name" value="EGF/Laminin"/>
    <property type="match status" value="2"/>
</dbReference>
<dbReference type="FunFam" id="2.60.40.60:FF:000118">
    <property type="entry name" value="protocadherin Fat 4"/>
    <property type="match status" value="1"/>
</dbReference>
<feature type="region of interest" description="Disordered" evidence="15">
    <location>
        <begin position="3273"/>
        <end position="3294"/>
    </location>
</feature>
<evidence type="ECO:0000256" key="13">
    <source>
        <dbReference type="PROSITE-ProRule" id="PRU00043"/>
    </source>
</evidence>
<feature type="disulfide bond" evidence="14">
    <location>
        <begin position="2201"/>
        <end position="2210"/>
    </location>
</feature>
<feature type="disulfide bond" evidence="14">
    <location>
        <begin position="2223"/>
        <end position="2240"/>
    </location>
</feature>
<dbReference type="PROSITE" id="PS50025">
    <property type="entry name" value="LAM_G_DOMAIN"/>
    <property type="match status" value="2"/>
</dbReference>
<comment type="subcellular location">
    <subcellularLocation>
        <location evidence="1">Cell membrane</location>
        <topology evidence="1">Single-pass type I membrane protein</topology>
    </subcellularLocation>
</comment>
<dbReference type="SMART" id="SM00282">
    <property type="entry name" value="LamG"/>
    <property type="match status" value="2"/>
</dbReference>
<dbReference type="FunFam" id="2.60.40.60:FF:000037">
    <property type="entry name" value="FAT atypical cadherin 1"/>
    <property type="match status" value="1"/>
</dbReference>
<dbReference type="InterPro" id="IPR020894">
    <property type="entry name" value="Cadherin_CS"/>
</dbReference>
<feature type="compositionally biased region" description="Polar residues" evidence="15">
    <location>
        <begin position="3157"/>
        <end position="3173"/>
    </location>
</feature>
<dbReference type="FunFam" id="2.60.40.60:FF:000101">
    <property type="entry name" value="FAT atypical cadherin 4"/>
    <property type="match status" value="1"/>
</dbReference>
<dbReference type="FunFam" id="2.60.40.60:FF:000033">
    <property type="entry name" value="FAT atypical cadherin 1"/>
    <property type="match status" value="2"/>
</dbReference>
<evidence type="ECO:0000259" key="18">
    <source>
        <dbReference type="PROSITE" id="PS50026"/>
    </source>
</evidence>
<dbReference type="Gene3D" id="2.10.25.10">
    <property type="entry name" value="Laminin"/>
    <property type="match status" value="4"/>
</dbReference>
<feature type="compositionally biased region" description="Basic residues" evidence="15">
    <location>
        <begin position="2963"/>
        <end position="2977"/>
    </location>
</feature>
<dbReference type="PRINTS" id="PR00205">
    <property type="entry name" value="CADHERIN"/>
</dbReference>
<dbReference type="SUPFAM" id="SSF49313">
    <property type="entry name" value="Cadherin-like"/>
    <property type="match status" value="18"/>
</dbReference>
<feature type="domain" description="Cadherin" evidence="19">
    <location>
        <begin position="979"/>
        <end position="1082"/>
    </location>
</feature>
<evidence type="ECO:0000256" key="9">
    <source>
        <dbReference type="ARBA" id="ARBA00022989"/>
    </source>
</evidence>
<dbReference type="EMBL" id="CAKOGL010000031">
    <property type="protein sequence ID" value="CAH2108311.1"/>
    <property type="molecule type" value="Genomic_DNA"/>
</dbReference>
<feature type="domain" description="Cadherin" evidence="19">
    <location>
        <begin position="1183"/>
        <end position="1295"/>
    </location>
</feature>
<dbReference type="GO" id="GO:0048589">
    <property type="term" value="P:developmental growth"/>
    <property type="evidence" value="ECO:0007669"/>
    <property type="project" value="UniProtKB-ARBA"/>
</dbReference>
<dbReference type="Pfam" id="PF00054">
    <property type="entry name" value="Laminin_G_1"/>
    <property type="match status" value="1"/>
</dbReference>
<dbReference type="Proteomes" id="UP001153954">
    <property type="component" value="Unassembled WGS sequence"/>
</dbReference>
<keyword evidence="10 16" id="KW-0472">Membrane</keyword>
<feature type="region of interest" description="Disordered" evidence="15">
    <location>
        <begin position="3102"/>
        <end position="3197"/>
    </location>
</feature>
<evidence type="ECO:0000256" key="7">
    <source>
        <dbReference type="ARBA" id="ARBA00022837"/>
    </source>
</evidence>
<dbReference type="InterPro" id="IPR002126">
    <property type="entry name" value="Cadherin-like_dom"/>
</dbReference>
<accession>A0AAU9V8G9</accession>
<dbReference type="GO" id="GO:0007163">
    <property type="term" value="P:establishment or maintenance of cell polarity"/>
    <property type="evidence" value="ECO:0007669"/>
    <property type="project" value="UniProtKB-ARBA"/>
</dbReference>
<dbReference type="Pfam" id="PF00028">
    <property type="entry name" value="Cadherin"/>
    <property type="match status" value="18"/>
</dbReference>
<dbReference type="FunFam" id="2.60.40.60:FF:000080">
    <property type="entry name" value="FAT atypical cadherin 1"/>
    <property type="match status" value="2"/>
</dbReference>
<feature type="domain" description="Cadherin" evidence="19">
    <location>
        <begin position="1610"/>
        <end position="1715"/>
    </location>
</feature>
<dbReference type="FunFam" id="2.60.40.60:FF:000035">
    <property type="entry name" value="Protocadherin Fat 3"/>
    <property type="match status" value="1"/>
</dbReference>
<dbReference type="GO" id="GO:0007156">
    <property type="term" value="P:homophilic cell adhesion via plasma membrane adhesion molecules"/>
    <property type="evidence" value="ECO:0007669"/>
    <property type="project" value="InterPro"/>
</dbReference>
<feature type="domain" description="Cadherin" evidence="19">
    <location>
        <begin position="42"/>
        <end position="130"/>
    </location>
</feature>
<dbReference type="InterPro" id="IPR000742">
    <property type="entry name" value="EGF"/>
</dbReference>
<evidence type="ECO:0000313" key="21">
    <source>
        <dbReference type="Proteomes" id="UP001153954"/>
    </source>
</evidence>
<dbReference type="GO" id="GO:0016477">
    <property type="term" value="P:cell migration"/>
    <property type="evidence" value="ECO:0007669"/>
    <property type="project" value="TreeGrafter"/>
</dbReference>
<dbReference type="CDD" id="cd00054">
    <property type="entry name" value="EGF_CA"/>
    <property type="match status" value="4"/>
</dbReference>
<feature type="domain" description="Cadherin" evidence="19">
    <location>
        <begin position="1401"/>
        <end position="1505"/>
    </location>
</feature>
<dbReference type="GO" id="GO:0016342">
    <property type="term" value="C:catenin complex"/>
    <property type="evidence" value="ECO:0007669"/>
    <property type="project" value="TreeGrafter"/>
</dbReference>
<organism evidence="20 21">
    <name type="scientific">Euphydryas editha</name>
    <name type="common">Edith's checkerspot</name>
    <dbReference type="NCBI Taxonomy" id="104508"/>
    <lineage>
        <taxon>Eukaryota</taxon>
        <taxon>Metazoa</taxon>
        <taxon>Ecdysozoa</taxon>
        <taxon>Arthropoda</taxon>
        <taxon>Hexapoda</taxon>
        <taxon>Insecta</taxon>
        <taxon>Pterygota</taxon>
        <taxon>Neoptera</taxon>
        <taxon>Endopterygota</taxon>
        <taxon>Lepidoptera</taxon>
        <taxon>Glossata</taxon>
        <taxon>Ditrysia</taxon>
        <taxon>Papilionoidea</taxon>
        <taxon>Nymphalidae</taxon>
        <taxon>Nymphalinae</taxon>
        <taxon>Euphydryas</taxon>
    </lineage>
</organism>
<feature type="region of interest" description="Disordered" evidence="15">
    <location>
        <begin position="2887"/>
        <end position="2917"/>
    </location>
</feature>